<organism evidence="9 11">
    <name type="scientific">Treponema socranskii subsp. socranskii VPI DR56BR1116 = ATCC 35536</name>
    <dbReference type="NCBI Taxonomy" id="1125725"/>
    <lineage>
        <taxon>Bacteria</taxon>
        <taxon>Pseudomonadati</taxon>
        <taxon>Spirochaetota</taxon>
        <taxon>Spirochaetia</taxon>
        <taxon>Spirochaetales</taxon>
        <taxon>Treponemataceae</taxon>
        <taxon>Treponema</taxon>
    </lineage>
</organism>
<keyword evidence="4 5" id="KW-0648">Protein biosynthesis</keyword>
<dbReference type="eggNOG" id="COG0264">
    <property type="taxonomic scope" value="Bacteria"/>
</dbReference>
<dbReference type="InterPro" id="IPR018101">
    <property type="entry name" value="Transl_elong_Ts_CS"/>
</dbReference>
<reference evidence="11 12" key="1">
    <citation type="submission" date="2013-08" db="EMBL/GenBank/DDBJ databases">
        <authorList>
            <person name="Durkin A.S."/>
            <person name="Haft D.R."/>
            <person name="McCorrison J."/>
            <person name="Torralba M."/>
            <person name="Gillis M."/>
            <person name="Haft D.H."/>
            <person name="Methe B."/>
            <person name="Sutton G."/>
            <person name="Nelson K.E."/>
        </authorList>
    </citation>
    <scope>NUCLEOTIDE SEQUENCE [LARGE SCALE GENOMIC DNA]</scope>
    <source>
        <strain evidence="10 12">ATCC 35536</strain>
        <strain evidence="9 11">VPI DR56BR1116</strain>
    </source>
</reference>
<dbReference type="InterPro" id="IPR014039">
    <property type="entry name" value="Transl_elong_EFTs/EF1B_dimer"/>
</dbReference>
<dbReference type="Gene3D" id="1.10.286.20">
    <property type="match status" value="1"/>
</dbReference>
<gene>
    <name evidence="5 9" type="primary">tsf</name>
    <name evidence="10" type="ORF">HMPREF0860_0629</name>
    <name evidence="9" type="ORF">HMPREF1325_1601</name>
</gene>
<dbReference type="Proteomes" id="UP000016412">
    <property type="component" value="Unassembled WGS sequence"/>
</dbReference>
<dbReference type="PROSITE" id="PS01126">
    <property type="entry name" value="EF_TS_1"/>
    <property type="match status" value="1"/>
</dbReference>
<comment type="subcellular location">
    <subcellularLocation>
        <location evidence="5 7">Cytoplasm</location>
    </subcellularLocation>
</comment>
<dbReference type="CDD" id="cd14275">
    <property type="entry name" value="UBA_EF-Ts"/>
    <property type="match status" value="1"/>
</dbReference>
<dbReference type="PATRIC" id="fig|1125725.3.peg.885"/>
<evidence type="ECO:0000256" key="7">
    <source>
        <dbReference type="RuleBase" id="RU000643"/>
    </source>
</evidence>
<proteinExistence type="inferred from homology"/>
<dbReference type="NCBIfam" id="TIGR00116">
    <property type="entry name" value="tsf"/>
    <property type="match status" value="1"/>
</dbReference>
<dbReference type="EMBL" id="AVQI01000006">
    <property type="protein sequence ID" value="ERK05004.1"/>
    <property type="molecule type" value="Genomic_DNA"/>
</dbReference>
<sequence length="295" mass="32708">MSESGNFRISSDNFGVTIMNIKASDIKTLRETTGAGMMDCKRALEDTNGDIDKATKLLKEKGLAAVAKRADRATAEGRIYIQRKGNKIAVVELVCETDFVSKNEEFTALGQKLVDVTFEKGYTKVEPEHSDMLTVFATKVRENMSVRRVSLIDVPENAVAGTYVHSDFKTGAVCIVKGSTDPKVQEFANDCCLHMAAFTPAYITQKDVPQSYMDEQMEIFTQQLDQDEKTASKPQNVKDGILKGKLKKHLEEVCFVDQMFVKDDKVSVAAKLAEVSKEVGTPLEFGEVHLYVLGR</sequence>
<comment type="similarity">
    <text evidence="1 5 6">Belongs to the EF-Ts family.</text>
</comment>
<feature type="region of interest" description="Involved in Mg(2+) ion dislocation from EF-Tu" evidence="5">
    <location>
        <begin position="97"/>
        <end position="100"/>
    </location>
</feature>
<evidence type="ECO:0000313" key="12">
    <source>
        <dbReference type="Proteomes" id="UP000016646"/>
    </source>
</evidence>
<dbReference type="FunFam" id="1.10.8.10:FF:000001">
    <property type="entry name" value="Elongation factor Ts"/>
    <property type="match status" value="1"/>
</dbReference>
<dbReference type="PANTHER" id="PTHR11741">
    <property type="entry name" value="ELONGATION FACTOR TS"/>
    <property type="match status" value="1"/>
</dbReference>
<dbReference type="Gene3D" id="3.30.479.20">
    <property type="entry name" value="Elongation factor Ts, dimerisation domain"/>
    <property type="match status" value="2"/>
</dbReference>
<feature type="domain" description="Translation elongation factor EFTs/EF1B dimerisation" evidence="8">
    <location>
        <begin position="89"/>
        <end position="280"/>
    </location>
</feature>
<dbReference type="HAMAP" id="MF_00050">
    <property type="entry name" value="EF_Ts"/>
    <property type="match status" value="1"/>
</dbReference>
<dbReference type="STRING" id="1125725.HMPREF1325_1601"/>
<keyword evidence="3 5" id="KW-0251">Elongation factor</keyword>
<dbReference type="Gene3D" id="1.10.8.10">
    <property type="entry name" value="DNA helicase RuvA subunit, C-terminal domain"/>
    <property type="match status" value="1"/>
</dbReference>
<dbReference type="AlphaFoldDB" id="U1GSY6"/>
<dbReference type="EMBL" id="AUZJ01000017">
    <property type="protein sequence ID" value="ERF61075.1"/>
    <property type="molecule type" value="Genomic_DNA"/>
</dbReference>
<dbReference type="PROSITE" id="PS01127">
    <property type="entry name" value="EF_TS_2"/>
    <property type="match status" value="1"/>
</dbReference>
<evidence type="ECO:0000259" key="8">
    <source>
        <dbReference type="Pfam" id="PF00889"/>
    </source>
</evidence>
<dbReference type="SUPFAM" id="SSF54713">
    <property type="entry name" value="Elongation factor Ts (EF-Ts), dimerisation domain"/>
    <property type="match status" value="1"/>
</dbReference>
<name>U1GSY6_TRESO</name>
<protein>
    <recommendedName>
        <fullName evidence="2 5">Elongation factor Ts</fullName>
        <shortName evidence="5">EF-Ts</shortName>
    </recommendedName>
</protein>
<accession>U1GSY6</accession>
<dbReference type="SUPFAM" id="SSF46934">
    <property type="entry name" value="UBA-like"/>
    <property type="match status" value="1"/>
</dbReference>
<dbReference type="GO" id="GO:0005737">
    <property type="term" value="C:cytoplasm"/>
    <property type="evidence" value="ECO:0007669"/>
    <property type="project" value="UniProtKB-SubCell"/>
</dbReference>
<keyword evidence="12" id="KW-1185">Reference proteome</keyword>
<comment type="function">
    <text evidence="5 6">Associates with the EF-Tu.GDP complex and induces the exchange of GDP to GTP. It remains bound to the aminoacyl-tRNA.EF-Tu.GTP complex up to the GTP hydrolysis stage on the ribosome.</text>
</comment>
<dbReference type="InterPro" id="IPR001816">
    <property type="entry name" value="Transl_elong_EFTs/EF1B"/>
</dbReference>
<evidence type="ECO:0000313" key="10">
    <source>
        <dbReference type="EMBL" id="ERK05004.1"/>
    </source>
</evidence>
<keyword evidence="5" id="KW-0963">Cytoplasm</keyword>
<comment type="caution">
    <text evidence="9">The sequence shown here is derived from an EMBL/GenBank/DDBJ whole genome shotgun (WGS) entry which is preliminary data.</text>
</comment>
<dbReference type="Proteomes" id="UP000016646">
    <property type="component" value="Unassembled WGS sequence"/>
</dbReference>
<evidence type="ECO:0000256" key="6">
    <source>
        <dbReference type="RuleBase" id="RU000642"/>
    </source>
</evidence>
<dbReference type="InterPro" id="IPR009060">
    <property type="entry name" value="UBA-like_sf"/>
</dbReference>
<evidence type="ECO:0000256" key="1">
    <source>
        <dbReference type="ARBA" id="ARBA00005532"/>
    </source>
</evidence>
<dbReference type="GO" id="GO:0003746">
    <property type="term" value="F:translation elongation factor activity"/>
    <property type="evidence" value="ECO:0007669"/>
    <property type="project" value="UniProtKB-UniRule"/>
</dbReference>
<evidence type="ECO:0000313" key="9">
    <source>
        <dbReference type="EMBL" id="ERF61075.1"/>
    </source>
</evidence>
<evidence type="ECO:0000256" key="3">
    <source>
        <dbReference type="ARBA" id="ARBA00022768"/>
    </source>
</evidence>
<dbReference type="InterPro" id="IPR036402">
    <property type="entry name" value="EF-Ts_dimer_sf"/>
</dbReference>
<dbReference type="PANTHER" id="PTHR11741:SF0">
    <property type="entry name" value="ELONGATION FACTOR TS, MITOCHONDRIAL"/>
    <property type="match status" value="1"/>
</dbReference>
<evidence type="ECO:0000313" key="11">
    <source>
        <dbReference type="Proteomes" id="UP000016412"/>
    </source>
</evidence>
<evidence type="ECO:0000256" key="2">
    <source>
        <dbReference type="ARBA" id="ARBA00016956"/>
    </source>
</evidence>
<evidence type="ECO:0000256" key="4">
    <source>
        <dbReference type="ARBA" id="ARBA00022917"/>
    </source>
</evidence>
<dbReference type="Pfam" id="PF00889">
    <property type="entry name" value="EF_TS"/>
    <property type="match status" value="1"/>
</dbReference>
<evidence type="ECO:0000256" key="5">
    <source>
        <dbReference type="HAMAP-Rule" id="MF_00050"/>
    </source>
</evidence>